<dbReference type="AlphaFoldDB" id="A0A7J0FQD7"/>
<evidence type="ECO:0000313" key="1">
    <source>
        <dbReference type="EMBL" id="GFZ00784.1"/>
    </source>
</evidence>
<accession>A0A7J0FQD7</accession>
<evidence type="ECO:0000313" key="2">
    <source>
        <dbReference type="Proteomes" id="UP000585474"/>
    </source>
</evidence>
<dbReference type="OrthoDB" id="1750920at2759"/>
<organism evidence="1 2">
    <name type="scientific">Actinidia rufa</name>
    <dbReference type="NCBI Taxonomy" id="165716"/>
    <lineage>
        <taxon>Eukaryota</taxon>
        <taxon>Viridiplantae</taxon>
        <taxon>Streptophyta</taxon>
        <taxon>Embryophyta</taxon>
        <taxon>Tracheophyta</taxon>
        <taxon>Spermatophyta</taxon>
        <taxon>Magnoliopsida</taxon>
        <taxon>eudicotyledons</taxon>
        <taxon>Gunneridae</taxon>
        <taxon>Pentapetalae</taxon>
        <taxon>asterids</taxon>
        <taxon>Ericales</taxon>
        <taxon>Actinidiaceae</taxon>
        <taxon>Actinidia</taxon>
    </lineage>
</organism>
<sequence length="365" mass="39997">MGAIRRSFVMQVTFYPLTYFGIAADCCSSSKLRRDYSSLLNSDSSGVVFVSSWIMPVLELNRAQLLVHDDAALNKFRIDHGILEDVEIELTKPNEDANLVEGNGERIPISTTNLNTDLNSARKPFKSSTTGGLLERIRLPPPRIEGRAPQCNNFSAKSSRVELNANLPLARVQGWEESITSSSSSYTSFESLDSKDEEGEKVVSQLMLNKEGNDTNSSLDEINMIRFRNSGPEEVYVSLQYSCHSSSSYHPSASTSLRSSLGTNGTEGQGTSSFVELQVVVCGPIYEQLGPAPTAELPEFPKSYLPLILLGFNEKEYMNQTSYEDGEKAQVNEVAEPMGEAATEKAEEVVVEVGEAAAQNPPNKL</sequence>
<proteinExistence type="predicted"/>
<gene>
    <name evidence="1" type="ORF">Acr_14g0004190</name>
</gene>
<dbReference type="EMBL" id="BJWL01000014">
    <property type="protein sequence ID" value="GFZ00784.1"/>
    <property type="molecule type" value="Genomic_DNA"/>
</dbReference>
<keyword evidence="2" id="KW-1185">Reference proteome</keyword>
<comment type="caution">
    <text evidence="1">The sequence shown here is derived from an EMBL/GenBank/DDBJ whole genome shotgun (WGS) entry which is preliminary data.</text>
</comment>
<name>A0A7J0FQD7_9ERIC</name>
<reference evidence="1 2" key="1">
    <citation type="submission" date="2019-07" db="EMBL/GenBank/DDBJ databases">
        <title>De Novo Assembly of kiwifruit Actinidia rufa.</title>
        <authorList>
            <person name="Sugita-Konishi S."/>
            <person name="Sato K."/>
            <person name="Mori E."/>
            <person name="Abe Y."/>
            <person name="Kisaki G."/>
            <person name="Hamano K."/>
            <person name="Suezawa K."/>
            <person name="Otani M."/>
            <person name="Fukuda T."/>
            <person name="Manabe T."/>
            <person name="Gomi K."/>
            <person name="Tabuchi M."/>
            <person name="Akimitsu K."/>
            <person name="Kataoka I."/>
        </authorList>
    </citation>
    <scope>NUCLEOTIDE SEQUENCE [LARGE SCALE GENOMIC DNA]</scope>
    <source>
        <strain evidence="2">cv. Fuchu</strain>
    </source>
</reference>
<protein>
    <submittedName>
        <fullName evidence="1">Uncharacterized protein</fullName>
    </submittedName>
</protein>
<dbReference type="Proteomes" id="UP000585474">
    <property type="component" value="Unassembled WGS sequence"/>
</dbReference>